<dbReference type="InterPro" id="IPR002508">
    <property type="entry name" value="MurNAc-LAA_cat"/>
</dbReference>
<feature type="region of interest" description="Disordered" evidence="2">
    <location>
        <begin position="1"/>
        <end position="22"/>
    </location>
</feature>
<dbReference type="GO" id="GO:0008745">
    <property type="term" value="F:N-acetylmuramoyl-L-alanine amidase activity"/>
    <property type="evidence" value="ECO:0007669"/>
    <property type="project" value="UniProtKB-EC"/>
</dbReference>
<comment type="caution">
    <text evidence="5">The sequence shown here is derived from an EMBL/GenBank/DDBJ whole genome shotgun (WGS) entry which is preliminary data.</text>
</comment>
<keyword evidence="3" id="KW-1133">Transmembrane helix</keyword>
<dbReference type="EC" id="3.5.1.28" evidence="5"/>
<dbReference type="PANTHER" id="PTHR30404:SF0">
    <property type="entry name" value="N-ACETYLMURAMOYL-L-ALANINE AMIDASE AMIC"/>
    <property type="match status" value="1"/>
</dbReference>
<accession>A0A136WHJ3</accession>
<name>A0A136WHJ3_9FIRM</name>
<sequence>MKGKNWREYQPQRKQKKRHRHRKGGILKKLILAVLLFALGYVGFQIYFRYSKPYVIGLDAGHGGIDVGAVGVIQEVDLTEHTTAKLAELLQADGRFRVVLSRDEGEDKSITDRNKLFQRVKPNLVLSIHANSGEDASAFGFECYPSPPGKPNYEKSLVLAQYIAKEMEGAGARLRGTDGVRFGYYVADEEGNTSKLLLDSTDTQIYDYDTFGMLKNMACPTVLVEQCFVTNQEDVAEFGTDEGCARAAQAYYQAICKYLEDVEKAEPK</sequence>
<evidence type="ECO:0000313" key="5">
    <source>
        <dbReference type="EMBL" id="KXL54005.1"/>
    </source>
</evidence>
<dbReference type="InterPro" id="IPR050695">
    <property type="entry name" value="N-acetylmuramoyl_amidase_3"/>
</dbReference>
<evidence type="ECO:0000256" key="2">
    <source>
        <dbReference type="SAM" id="MobiDB-lite"/>
    </source>
</evidence>
<dbReference type="SMART" id="SM00646">
    <property type="entry name" value="Ami_3"/>
    <property type="match status" value="1"/>
</dbReference>
<keyword evidence="1 5" id="KW-0378">Hydrolase</keyword>
<gene>
    <name evidence="5" type="primary">amiB</name>
    <name evidence="5" type="ORF">CLNEO_01010</name>
</gene>
<feature type="compositionally biased region" description="Basic residues" evidence="2">
    <location>
        <begin position="13"/>
        <end position="22"/>
    </location>
</feature>
<protein>
    <submittedName>
        <fullName evidence="5">N-acetylmuramoyl-L-alanine amidase AmiB</fullName>
        <ecNumber evidence="5">3.5.1.28</ecNumber>
    </submittedName>
</protein>
<dbReference type="Pfam" id="PF01520">
    <property type="entry name" value="Amidase_3"/>
    <property type="match status" value="1"/>
</dbReference>
<dbReference type="STRING" id="36847.CLNEO_01010"/>
<reference evidence="5 6" key="1">
    <citation type="submission" date="2016-01" db="EMBL/GenBank/DDBJ databases">
        <title>Genome sequence of Clostridium neopropionicum X4, DSM-3847.</title>
        <authorList>
            <person name="Poehlein A."/>
            <person name="Beck M.H."/>
            <person name="Bengelsdorf F.R."/>
            <person name="Daniel R."/>
            <person name="Duerre P."/>
        </authorList>
    </citation>
    <scope>NUCLEOTIDE SEQUENCE [LARGE SCALE GENOMIC DNA]</scope>
    <source>
        <strain evidence="5 6">DSM-3847</strain>
    </source>
</reference>
<feature type="compositionally biased region" description="Basic and acidic residues" evidence="2">
    <location>
        <begin position="1"/>
        <end position="11"/>
    </location>
</feature>
<dbReference type="CDD" id="cd02696">
    <property type="entry name" value="MurNAc-LAA"/>
    <property type="match status" value="1"/>
</dbReference>
<proteinExistence type="predicted"/>
<keyword evidence="3" id="KW-0472">Membrane</keyword>
<dbReference type="RefSeq" id="WP_066083416.1">
    <property type="nucleotide sequence ID" value="NZ_LRVM01000001.1"/>
</dbReference>
<dbReference type="EMBL" id="LRVM01000001">
    <property type="protein sequence ID" value="KXL54005.1"/>
    <property type="molecule type" value="Genomic_DNA"/>
</dbReference>
<keyword evidence="3" id="KW-0812">Transmembrane</keyword>
<dbReference type="Gene3D" id="3.40.630.40">
    <property type="entry name" value="Zn-dependent exopeptidases"/>
    <property type="match status" value="1"/>
</dbReference>
<feature type="transmembrane region" description="Helical" evidence="3">
    <location>
        <begin position="26"/>
        <end position="48"/>
    </location>
</feature>
<dbReference type="AlphaFoldDB" id="A0A136WHJ3"/>
<evidence type="ECO:0000313" key="6">
    <source>
        <dbReference type="Proteomes" id="UP000070539"/>
    </source>
</evidence>
<dbReference type="GO" id="GO:0030288">
    <property type="term" value="C:outer membrane-bounded periplasmic space"/>
    <property type="evidence" value="ECO:0007669"/>
    <property type="project" value="TreeGrafter"/>
</dbReference>
<dbReference type="GO" id="GO:0009253">
    <property type="term" value="P:peptidoglycan catabolic process"/>
    <property type="evidence" value="ECO:0007669"/>
    <property type="project" value="InterPro"/>
</dbReference>
<evidence type="ECO:0000256" key="3">
    <source>
        <dbReference type="SAM" id="Phobius"/>
    </source>
</evidence>
<feature type="domain" description="MurNAc-LAA" evidence="4">
    <location>
        <begin position="114"/>
        <end position="256"/>
    </location>
</feature>
<evidence type="ECO:0000259" key="4">
    <source>
        <dbReference type="SMART" id="SM00646"/>
    </source>
</evidence>
<organism evidence="5 6">
    <name type="scientific">Anaerotignum neopropionicum</name>
    <dbReference type="NCBI Taxonomy" id="36847"/>
    <lineage>
        <taxon>Bacteria</taxon>
        <taxon>Bacillati</taxon>
        <taxon>Bacillota</taxon>
        <taxon>Clostridia</taxon>
        <taxon>Lachnospirales</taxon>
        <taxon>Anaerotignaceae</taxon>
        <taxon>Anaerotignum</taxon>
    </lineage>
</organism>
<dbReference type="OrthoDB" id="9812065at2"/>
<evidence type="ECO:0000256" key="1">
    <source>
        <dbReference type="ARBA" id="ARBA00022801"/>
    </source>
</evidence>
<dbReference type="Proteomes" id="UP000070539">
    <property type="component" value="Unassembled WGS sequence"/>
</dbReference>
<dbReference type="PANTHER" id="PTHR30404">
    <property type="entry name" value="N-ACETYLMURAMOYL-L-ALANINE AMIDASE"/>
    <property type="match status" value="1"/>
</dbReference>
<keyword evidence="6" id="KW-1185">Reference proteome</keyword>
<dbReference type="SUPFAM" id="SSF53187">
    <property type="entry name" value="Zn-dependent exopeptidases"/>
    <property type="match status" value="1"/>
</dbReference>